<dbReference type="Proteomes" id="UP000243232">
    <property type="component" value="Chromosome I"/>
</dbReference>
<dbReference type="EMBL" id="LT629785">
    <property type="protein sequence ID" value="SDU39496.1"/>
    <property type="molecule type" value="Genomic_DNA"/>
</dbReference>
<dbReference type="Pfam" id="PF10009">
    <property type="entry name" value="DUF2252"/>
    <property type="match status" value="1"/>
</dbReference>
<reference evidence="2" key="1">
    <citation type="submission" date="2016-10" db="EMBL/GenBank/DDBJ databases">
        <authorList>
            <person name="Varghese N."/>
            <person name="Submissions S."/>
        </authorList>
    </citation>
    <scope>NUCLEOTIDE SEQUENCE [LARGE SCALE GENOMIC DNA]</scope>
    <source>
        <strain evidence="2">DSM 17875</strain>
    </source>
</reference>
<gene>
    <name evidence="1" type="ORF">SAMN05216296_3532</name>
</gene>
<dbReference type="PANTHER" id="PTHR39441:SF1">
    <property type="entry name" value="DUF2252 DOMAIN-CONTAINING PROTEIN"/>
    <property type="match status" value="1"/>
</dbReference>
<keyword evidence="2" id="KW-1185">Reference proteome</keyword>
<evidence type="ECO:0000313" key="2">
    <source>
        <dbReference type="Proteomes" id="UP000243232"/>
    </source>
</evidence>
<dbReference type="RefSeq" id="WP_090198480.1">
    <property type="nucleotide sequence ID" value="NZ_LT629785.1"/>
</dbReference>
<protein>
    <submittedName>
        <fullName evidence="1">Uncharacterized conserved protein, DUF2252 family</fullName>
    </submittedName>
</protein>
<dbReference type="PANTHER" id="PTHR39441">
    <property type="entry name" value="DUF2252 DOMAIN-CONTAINING PROTEIN"/>
    <property type="match status" value="1"/>
</dbReference>
<name>A0A1H2I6C8_9PSED</name>
<dbReference type="InterPro" id="IPR018721">
    <property type="entry name" value="DUF2252"/>
</dbReference>
<dbReference type="STRING" id="364197.SAMN05216296_3532"/>
<accession>A0A1H2I6C8</accession>
<evidence type="ECO:0000313" key="1">
    <source>
        <dbReference type="EMBL" id="SDU39496.1"/>
    </source>
</evidence>
<dbReference type="AlphaFoldDB" id="A0A1H2I6C8"/>
<sequence length="465" mass="51983">MTTQDTSKAWNDVLRPKLSERYEMGKQLREKCPRASHADWKAAANREDPLQLLKQDNRGRIRELIPIRYGRMVKSPFTFYRGAALNMAADLANTPSSGLRVQACGDAHLLNFGAYASPERRHIFDINDLDETLPAPWEWDVKRLAASVVLASRNNGFSQREARDAVLAGVRSYRKRMFQYYGMSVLDVWYASIDATEFAGSTKDREAGQRAAKRLAAARERSVLEHDFPKLTADIGEDPTIRDNPPLIYHLDGDGSGEYFANVRAAFAEYRESLQEERRVLLDHYEIKDAAMKVVGVGSVGTFCAVLLLMASEQDPLFLQVKQARPSVLEAYAGKSRYPNHGQRVVNGYRLMQSSSDIFLGWTKGKQGGHIYVRQLRDMKVGAQVELFSPGFMAEYAEVCGWALARAHARSGDPAQISGYLGKSDTFDEAIADFAVAYADQSERDHAILLSAVQSGQVEAHTEED</sequence>
<proteinExistence type="predicted"/>
<organism evidence="1 2">
    <name type="scientific">Pseudomonas pohangensis</name>
    <dbReference type="NCBI Taxonomy" id="364197"/>
    <lineage>
        <taxon>Bacteria</taxon>
        <taxon>Pseudomonadati</taxon>
        <taxon>Pseudomonadota</taxon>
        <taxon>Gammaproteobacteria</taxon>
        <taxon>Pseudomonadales</taxon>
        <taxon>Pseudomonadaceae</taxon>
        <taxon>Pseudomonas</taxon>
    </lineage>
</organism>
<dbReference type="OrthoDB" id="1491115at2"/>